<dbReference type="AlphaFoldDB" id="D8Q189"/>
<feature type="transmembrane region" description="Helical" evidence="2">
    <location>
        <begin position="706"/>
        <end position="730"/>
    </location>
</feature>
<dbReference type="GO" id="GO:0035658">
    <property type="term" value="C:Mon1-Ccz1 complex"/>
    <property type="evidence" value="ECO:0007669"/>
    <property type="project" value="InterPro"/>
</dbReference>
<dbReference type="STRING" id="578458.D8Q189"/>
<feature type="compositionally biased region" description="Basic and acidic residues" evidence="1">
    <location>
        <begin position="290"/>
        <end position="310"/>
    </location>
</feature>
<feature type="compositionally biased region" description="Basic and acidic residues" evidence="1">
    <location>
        <begin position="342"/>
        <end position="367"/>
    </location>
</feature>
<dbReference type="Proteomes" id="UP000007431">
    <property type="component" value="Unassembled WGS sequence"/>
</dbReference>
<feature type="region of interest" description="Disordered" evidence="1">
    <location>
        <begin position="339"/>
        <end position="444"/>
    </location>
</feature>
<dbReference type="EMBL" id="GL377305">
    <property type="protein sequence ID" value="EFI97894.1"/>
    <property type="molecule type" value="Genomic_DNA"/>
</dbReference>
<dbReference type="eggNOG" id="KOG2622">
    <property type="taxonomic scope" value="Eukaryota"/>
</dbReference>
<dbReference type="KEGG" id="scm:SCHCO_02665679"/>
<dbReference type="GO" id="GO:0016192">
    <property type="term" value="P:vesicle-mediated transport"/>
    <property type="evidence" value="ECO:0007669"/>
    <property type="project" value="InterPro"/>
</dbReference>
<feature type="region of interest" description="Disordered" evidence="1">
    <location>
        <begin position="277"/>
        <end position="325"/>
    </location>
</feature>
<dbReference type="InParanoid" id="D8Q189"/>
<feature type="compositionally biased region" description="Basic and acidic residues" evidence="1">
    <location>
        <begin position="526"/>
        <end position="548"/>
    </location>
</feature>
<reference evidence="3 4" key="1">
    <citation type="journal article" date="2010" name="Nat. Biotechnol.">
        <title>Genome sequence of the model mushroom Schizophyllum commune.</title>
        <authorList>
            <person name="Ohm R.A."/>
            <person name="de Jong J.F."/>
            <person name="Lugones L.G."/>
            <person name="Aerts A."/>
            <person name="Kothe E."/>
            <person name="Stajich J.E."/>
            <person name="de Vries R.P."/>
            <person name="Record E."/>
            <person name="Levasseur A."/>
            <person name="Baker S.E."/>
            <person name="Bartholomew K.A."/>
            <person name="Coutinho P.M."/>
            <person name="Erdmann S."/>
            <person name="Fowler T.J."/>
            <person name="Gathman A.C."/>
            <person name="Lombard V."/>
            <person name="Henrissat B."/>
            <person name="Knabe N."/>
            <person name="Kuees U."/>
            <person name="Lilly W.W."/>
            <person name="Lindquist E."/>
            <person name="Lucas S."/>
            <person name="Magnuson J.K."/>
            <person name="Piumi F."/>
            <person name="Raudaskoski M."/>
            <person name="Salamov A."/>
            <person name="Schmutz J."/>
            <person name="Schwarze F.W.M.R."/>
            <person name="vanKuyk P.A."/>
            <person name="Horton J.S."/>
            <person name="Grigoriev I.V."/>
            <person name="Woesten H.A.B."/>
        </authorList>
    </citation>
    <scope>NUCLEOTIDE SEQUENCE [LARGE SCALE GENOMIC DNA]</scope>
    <source>
        <strain evidence="4">H4-8 / FGSC 9210</strain>
    </source>
</reference>
<dbReference type="OMA" id="EPNFWIH"/>
<dbReference type="HOGENOM" id="CLU_012738_0_0_1"/>
<gene>
    <name evidence="3" type="ORF">SCHCODRAFT_108171</name>
</gene>
<accession>D8Q189</accession>
<feature type="non-terminal residue" evidence="3">
    <location>
        <position position="806"/>
    </location>
</feature>
<keyword evidence="2" id="KW-0472">Membrane</keyword>
<dbReference type="GeneID" id="9590845"/>
<organism evidence="4">
    <name type="scientific">Schizophyllum commune (strain H4-8 / FGSC 9210)</name>
    <name type="common">Split gill fungus</name>
    <dbReference type="NCBI Taxonomy" id="578458"/>
    <lineage>
        <taxon>Eukaryota</taxon>
        <taxon>Fungi</taxon>
        <taxon>Dikarya</taxon>
        <taxon>Basidiomycota</taxon>
        <taxon>Agaricomycotina</taxon>
        <taxon>Agaricomycetes</taxon>
        <taxon>Agaricomycetidae</taxon>
        <taxon>Agaricales</taxon>
        <taxon>Schizophyllaceae</taxon>
        <taxon>Schizophyllum</taxon>
    </lineage>
</organism>
<feature type="compositionally biased region" description="Low complexity" evidence="1">
    <location>
        <begin position="484"/>
        <end position="496"/>
    </location>
</feature>
<dbReference type="VEuPathDB" id="FungiDB:SCHCODRAFT_02665679"/>
<proteinExistence type="predicted"/>
<dbReference type="PANTHER" id="PTHR13056">
    <property type="entry name" value="VACUOLAR FUSION PROTEIN CCZ1 HOMOLOG-RELATED"/>
    <property type="match status" value="1"/>
</dbReference>
<sequence>MSRIPPNLLYLTIYNPTLKPARPVPKDDEDAEEQAHIIFYTSKDRATSRDKMLRQVGLAKALVNFSACVASDFVAIAYSFDTIFSVLLAAYSAFNASEPCDNVHSQTKRMLMLSPEPDFWIHAAIELARVPKPARGKDSKDKAKAAPTYEYDESSVNDVAVRAAMLAAYERFKLTHGSFASILANLGQEALELQLERFFTVWAWSWEFGDGIELADTLAPALHPLHRSLLPILDEFLQDIQEPASVLLISPPYVVPSSSYRYPASLSRHLLTLAPVSRPANTPSTLSETTIREKPPDDGTINLEKDKQDRGPAAGGEHGFMGLPQFSMPKLNWGGYLTFGKKKGDGERRKTSAEVTKDTATEEEIAKVKGASESAQEDSQKGDNAQTADERQERESEAESSEADSTAPDAGSTAPDAISVTIESEDSVAQPYTDANVPQPGTDVGVSQLIRADSVPQLSLAEAKVDLSALDDAMSSISVPPPSVAASDAPSAIASDAPPPISTPEAGLATTEGGLAVEGEITRPTSRAEGELLAVERDLQEHDARNIKAQDSLPPPEDDFPSPEDSPPSPTLEVHKEPPEHTVTTVHLEGADGQTRRRKVALYMRSGLTLAYIPDGFDDDIARARDDSPSSGVTDKMPALFDALETATTAEELGGSLESLPSTSRILQPKDQHIISTENFSIASSGFSSRSEHLYNIQQLLDGYVVILRLFPTLFLSFVALIPTFVSYTFSSRTYVLTLLPSDPEIREVFSRGQNPQYWHVGRRGLGNDRKEDIAGDIFMEVFRKEASLADVDNAVVASIRKSGLE</sequence>
<evidence type="ECO:0000313" key="4">
    <source>
        <dbReference type="Proteomes" id="UP000007431"/>
    </source>
</evidence>
<dbReference type="PANTHER" id="PTHR13056:SF0">
    <property type="entry name" value="VACUOLAR FUSION PROTEIN CCZ1 HOMOLOG-RELATED"/>
    <property type="match status" value="1"/>
</dbReference>
<dbReference type="InterPro" id="IPR013176">
    <property type="entry name" value="Ccz1"/>
</dbReference>
<name>D8Q189_SCHCM</name>
<dbReference type="RefSeq" id="XP_003032797.1">
    <property type="nucleotide sequence ID" value="XM_003032751.1"/>
</dbReference>
<protein>
    <submittedName>
        <fullName evidence="3">Uncharacterized protein</fullName>
    </submittedName>
</protein>
<dbReference type="OrthoDB" id="240546at2759"/>
<keyword evidence="4" id="KW-1185">Reference proteome</keyword>
<evidence type="ECO:0000256" key="2">
    <source>
        <dbReference type="SAM" id="Phobius"/>
    </source>
</evidence>
<feature type="compositionally biased region" description="Polar residues" evidence="1">
    <location>
        <begin position="279"/>
        <end position="289"/>
    </location>
</feature>
<evidence type="ECO:0000256" key="1">
    <source>
        <dbReference type="SAM" id="MobiDB-lite"/>
    </source>
</evidence>
<keyword evidence="2" id="KW-1133">Transmembrane helix</keyword>
<feature type="compositionally biased region" description="Basic and acidic residues" evidence="1">
    <location>
        <begin position="388"/>
        <end position="397"/>
    </location>
</feature>
<feature type="region of interest" description="Disordered" evidence="1">
    <location>
        <begin position="474"/>
        <end position="581"/>
    </location>
</feature>
<evidence type="ECO:0000313" key="3">
    <source>
        <dbReference type="EMBL" id="EFI97894.1"/>
    </source>
</evidence>
<keyword evidence="2" id="KW-0812">Transmembrane</keyword>